<organism evidence="5 6">
    <name type="scientific">Rhodococcus jostii</name>
    <dbReference type="NCBI Taxonomy" id="132919"/>
    <lineage>
        <taxon>Bacteria</taxon>
        <taxon>Bacillati</taxon>
        <taxon>Actinomycetota</taxon>
        <taxon>Actinomycetes</taxon>
        <taxon>Mycobacteriales</taxon>
        <taxon>Nocardiaceae</taxon>
        <taxon>Rhodococcus</taxon>
    </lineage>
</organism>
<dbReference type="InterPro" id="IPR023213">
    <property type="entry name" value="CAT-like_dom_sf"/>
</dbReference>
<reference evidence="5 6" key="1">
    <citation type="submission" date="2023-10" db="EMBL/GenBank/DDBJ databases">
        <title>Development of a sustainable strategy for remediation of hydrocarbon-contaminated territories based on the waste exchange concept.</title>
        <authorList>
            <person name="Krivoruchko A."/>
        </authorList>
    </citation>
    <scope>NUCLEOTIDE SEQUENCE [LARGE SCALE GENOMIC DNA]</scope>
    <source>
        <strain evidence="5 6">IEGM 60</strain>
    </source>
</reference>
<evidence type="ECO:0000256" key="2">
    <source>
        <dbReference type="ARBA" id="ARBA00022450"/>
    </source>
</evidence>
<dbReference type="Gene3D" id="3.30.559.10">
    <property type="entry name" value="Chloramphenicol acetyltransferase-like domain"/>
    <property type="match status" value="4"/>
</dbReference>
<dbReference type="Pfam" id="PF13193">
    <property type="entry name" value="AMP-binding_C"/>
    <property type="match status" value="3"/>
</dbReference>
<evidence type="ECO:0000313" key="5">
    <source>
        <dbReference type="EMBL" id="MDV6286969.1"/>
    </source>
</evidence>
<dbReference type="CDD" id="cd19540">
    <property type="entry name" value="LCL_NRPS-like"/>
    <property type="match status" value="4"/>
</dbReference>
<dbReference type="NCBIfam" id="TIGR01733">
    <property type="entry name" value="AA-adenyl-dom"/>
    <property type="match status" value="3"/>
</dbReference>
<dbReference type="InterPro" id="IPR020806">
    <property type="entry name" value="PKS_PP-bd"/>
</dbReference>
<dbReference type="NCBIfam" id="NF003417">
    <property type="entry name" value="PRK04813.1"/>
    <property type="match status" value="5"/>
</dbReference>
<keyword evidence="6" id="KW-1185">Reference proteome</keyword>
<comment type="cofactor">
    <cofactor evidence="1">
        <name>pantetheine 4'-phosphate</name>
        <dbReference type="ChEBI" id="CHEBI:47942"/>
    </cofactor>
</comment>
<dbReference type="EMBL" id="JAWLKA010000056">
    <property type="protein sequence ID" value="MDV6286969.1"/>
    <property type="molecule type" value="Genomic_DNA"/>
</dbReference>
<dbReference type="InterPro" id="IPR045851">
    <property type="entry name" value="AMP-bd_C_sf"/>
</dbReference>
<dbReference type="Proteomes" id="UP001185737">
    <property type="component" value="Unassembled WGS sequence"/>
</dbReference>
<dbReference type="Gene3D" id="3.30.300.30">
    <property type="match status" value="4"/>
</dbReference>
<protein>
    <submittedName>
        <fullName evidence="5">Amino acid adenylation domain-containing protein</fullName>
    </submittedName>
</protein>
<evidence type="ECO:0000256" key="3">
    <source>
        <dbReference type="ARBA" id="ARBA00022553"/>
    </source>
</evidence>
<dbReference type="InterPro" id="IPR042099">
    <property type="entry name" value="ANL_N_sf"/>
</dbReference>
<evidence type="ECO:0000313" key="6">
    <source>
        <dbReference type="Proteomes" id="UP001185737"/>
    </source>
</evidence>
<feature type="domain" description="Carrier" evidence="4">
    <location>
        <begin position="3220"/>
        <end position="3295"/>
    </location>
</feature>
<comment type="caution">
    <text evidence="5">The sequence shown here is derived from an EMBL/GenBank/DDBJ whole genome shotgun (WGS) entry which is preliminary data.</text>
</comment>
<dbReference type="InterPro" id="IPR000873">
    <property type="entry name" value="AMP-dep_synth/lig_dom"/>
</dbReference>
<dbReference type="PROSITE" id="PS00455">
    <property type="entry name" value="AMP_BINDING"/>
    <property type="match status" value="4"/>
</dbReference>
<feature type="domain" description="Carrier" evidence="4">
    <location>
        <begin position="2158"/>
        <end position="2233"/>
    </location>
</feature>
<dbReference type="InterPro" id="IPR009081">
    <property type="entry name" value="PP-bd_ACP"/>
</dbReference>
<keyword evidence="3" id="KW-0597">Phosphoprotein</keyword>
<dbReference type="SMART" id="SM00823">
    <property type="entry name" value="PKS_PP"/>
    <property type="match status" value="4"/>
</dbReference>
<dbReference type="Pfam" id="PF00668">
    <property type="entry name" value="Condensation"/>
    <property type="match status" value="4"/>
</dbReference>
<dbReference type="PANTHER" id="PTHR45527:SF1">
    <property type="entry name" value="FATTY ACID SYNTHASE"/>
    <property type="match status" value="1"/>
</dbReference>
<dbReference type="Pfam" id="PF00550">
    <property type="entry name" value="PP-binding"/>
    <property type="match status" value="4"/>
</dbReference>
<evidence type="ECO:0000256" key="1">
    <source>
        <dbReference type="ARBA" id="ARBA00001957"/>
    </source>
</evidence>
<dbReference type="InterPro" id="IPR001242">
    <property type="entry name" value="Condensation_dom"/>
</dbReference>
<feature type="non-terminal residue" evidence="5">
    <location>
        <position position="3951"/>
    </location>
</feature>
<dbReference type="InterPro" id="IPR025110">
    <property type="entry name" value="AMP-bd_C"/>
</dbReference>
<keyword evidence="2" id="KW-0596">Phosphopantetheine</keyword>
<dbReference type="PANTHER" id="PTHR45527">
    <property type="entry name" value="NONRIBOSOMAL PEPTIDE SYNTHETASE"/>
    <property type="match status" value="1"/>
</dbReference>
<dbReference type="SUPFAM" id="SSF47336">
    <property type="entry name" value="ACP-like"/>
    <property type="match status" value="4"/>
</dbReference>
<dbReference type="SUPFAM" id="SSF52777">
    <property type="entry name" value="CoA-dependent acyltransferases"/>
    <property type="match status" value="8"/>
</dbReference>
<dbReference type="Gene3D" id="3.40.50.12780">
    <property type="entry name" value="N-terminal domain of ligase-like"/>
    <property type="match status" value="1"/>
</dbReference>
<dbReference type="InterPro" id="IPR020845">
    <property type="entry name" value="AMP-binding_CS"/>
</dbReference>
<gene>
    <name evidence="5" type="ORF">R3Q59_41590</name>
</gene>
<dbReference type="PROSITE" id="PS00012">
    <property type="entry name" value="PHOSPHOPANTETHEINE"/>
    <property type="match status" value="4"/>
</dbReference>
<feature type="non-terminal residue" evidence="5">
    <location>
        <position position="1"/>
    </location>
</feature>
<dbReference type="Gene3D" id="1.10.1200.10">
    <property type="entry name" value="ACP-like"/>
    <property type="match status" value="4"/>
</dbReference>
<dbReference type="RefSeq" id="WP_317571914.1">
    <property type="nucleotide sequence ID" value="NZ_JAWLKA010000056.1"/>
</dbReference>
<dbReference type="PROSITE" id="PS50075">
    <property type="entry name" value="CARRIER"/>
    <property type="match status" value="4"/>
</dbReference>
<dbReference type="InterPro" id="IPR036736">
    <property type="entry name" value="ACP-like_sf"/>
</dbReference>
<accession>A0ABU4CTR1</accession>
<dbReference type="Pfam" id="PF00501">
    <property type="entry name" value="AMP-binding"/>
    <property type="match status" value="4"/>
</dbReference>
<dbReference type="CDD" id="cd17646">
    <property type="entry name" value="A_NRPS_AB3403-like"/>
    <property type="match status" value="3"/>
</dbReference>
<dbReference type="Gene3D" id="3.30.559.30">
    <property type="entry name" value="Nonribosomal peptide synthetase, condensation domain"/>
    <property type="match status" value="4"/>
</dbReference>
<proteinExistence type="predicted"/>
<feature type="domain" description="Carrier" evidence="4">
    <location>
        <begin position="1093"/>
        <end position="1168"/>
    </location>
</feature>
<feature type="domain" description="Carrier" evidence="4">
    <location>
        <begin position="38"/>
        <end position="113"/>
    </location>
</feature>
<dbReference type="InterPro" id="IPR006162">
    <property type="entry name" value="Ppantetheine_attach_site"/>
</dbReference>
<name>A0ABU4CTR1_RHOJO</name>
<dbReference type="Gene3D" id="2.30.38.10">
    <property type="entry name" value="Luciferase, Domain 3"/>
    <property type="match status" value="3"/>
</dbReference>
<evidence type="ECO:0000259" key="4">
    <source>
        <dbReference type="PROSITE" id="PS50075"/>
    </source>
</evidence>
<dbReference type="SUPFAM" id="SSF56801">
    <property type="entry name" value="Acetyl-CoA synthetase-like"/>
    <property type="match status" value="5"/>
</dbReference>
<dbReference type="InterPro" id="IPR010071">
    <property type="entry name" value="AA_adenyl_dom"/>
</dbReference>
<sequence>VPSAIMVLDSLPLTPAGKLDRNALPTPVFAAHSAEIVQPRTVTEEILLGIFRDVLGLPDLSVDTSFFELGGNSLMATQVVSRVNTALGARIGVRDLFQSPSVSQLAVAAANTGAQADSRPVLEARQRPDRVPLSVAQQRMWFLNQFDTASPAYNLPIALRLTGALDRDALLGAIDDVQERHEALRTVFPDSPDGPHQLVASVVSVLAGDDPIDVDANSLTAAMTTLGGTGFDLTTDRPLRAGLFREAPDRHILVLVVHHIAADGWSMTPLAADVMVAYAARAAGHAPTWAPLPVQYADYSLWQRDLLGSEDDPNSLSARQIAHWQAALAGVPQLIELPTDRMRPAEMSHRGGRVQFTIPADVHGRLVDLAQSTGTTPFMVTHAALAVLLRRLGAGSDIVIGTPVAGRGEEALDHLVGMFVNTLVLRTTVDPGDTFGDVLARTRDADLAAFQHSDVPFERLVEVLSPARSSAHHPLFQVMLTFQNTANTRVELDGLEVEATEIDVHVAKFDLQLTVVEQFDSTGAPAGLAVQLSYATDLFDEDTAVSIGERFGRLFDVVVDNPPVAVGDIDLLDADERSAFAAANATNHPVPADTLVSLFADQATATPDAVALVFEERWLTYAEFDEHTDRLARYLIGSGVGPESVVAVGMRRSIDLLVAIYAVVKAGGAYLPIDPDHPAERTAYVLDTAQPVCVLTRAADDTTFATAAPVLHIDTLDLPDEDPAPISTTLTVDNPAYVIFTSGSTGRPKGVAVTHGAIVNRLLWMQHEYPLTSDDAVMQKTPVTFDVSVWELFWPLQVGATLVIAAPDGHRDPDYLAALIRRHRITTMHFVPSMLSVFTAESAVAVCDSLRLVFCSGEALTPEQVSRFRAVSGADLHNLYGPTEAAVDVTHWETGAADTVTVPIGRPVWNTQLHVLDARLHPVPNGVAGELYLAGVQLARGYLNRADLSADRFVANPYVAGGRMYRTGDLVRRRADGVLEYVGRTDFQVKLRGQRIELGEIETALEAHSDVSQAVVVVHRDDLGEEALVAYTVGAVNVAATDLRDHLATILPSYMIPAHVVHLDTLPLSVNGKLDRKALPAPDLDAATTDYLAPRTPTEEIVAGVFADILGVERAGVHDHFFDLGGNSLVATRLVSRLRTALGVPVALRDVFDAPTVGGLAQRFDEVDRDAHTSTPALVPQVRPTRVPLSPTQQRVWFLNQFDTSSPVYNLPLAVRFSGDLDVTALGRALRDLLDRHESLRTVFPGSDTGPWQRILDAPDIDLGLTVVEAREADLDNSIRTFALTGFDVTTEIPVRAQLVRVRDDEHVLTLVVHHIAADGWSFAPLSRDLMVAYAAHSGGHDLQWTPLPVQYADYTLWQRELLGEEDDPNSRAARQLSYWGTALAGLPDSIDLPTDRPRPAVASKHGATLSWEISAELHQRLLTLARTQNVTLFMVAHSALSVLISRLSATTDIAIGTPVAGRGDRDLDDLVGMFVNTLVLRAQVDPASSFTALLQQVRDVDLTAFTHTDVPFERLVEHLNPTRTAAHHPLFQVALFFQNHAPAHLELPGLSVSSEPILPDVAAFDLQLVLTDTHGADGRPGPIAAEFNYATELFDESTIRSFGAQFVRILEAVTAAPQTPVGDIAVADPAARLRELAGWNATDHDVPVATLPDLFDAQVARAPGATALVFDSASLTYAELDERANRLSRYLVSCGVGPESRVVLAIRRSLDLVVGMYAVVKAGGAYVPVDPDHPVDRIGYVLDSAQPVCVLSTSADRGALPGTFPVIEVDALDLSEFGSHPINDADRAHPLRADNTAYVIYTSGSTGKPKGVAVPHAGIVNQLVWMQSEYPLTERDVLLQKTATTFDVSVWGFFWPLQVGATMVLATPDGHRDPVYLAEVIDEYGVTVTDFVPSMLDVFVASVPAGSCSSLRHVFVIGEALPPETASRFRTVSSAGLHNLYGPTEAAVSVTYWETSDADEVTVPIGVPEWNTQAYVLDSRLHPVPVGVPGELYLGGIQLARGYLGRVDLTSDRFVANPFGDVGARMYRTGDLVRRRGDGVLEYIGRTDFQVKFRGQRIELGEIEAVLRSHPGVTGAAVLVYSDAATGDHLVAYVVPASGRAVDAADLRRHAAGALPAYMLPSAVVLLDEFPLNTSGKLDRKALPAPEFSSAAGEYIAPSTSVEHSVAAVFGTVLGLDRVSVHDSFFDLGGNSLIATQLVSRMRSELDVPVAVRDLFESPTVAELAGRLSQSHGADTRPALTRRERPVQIPLSPAQQRMWFLNQFDPSSPAYNLPFAVRFTGALDRAALEAAIADLIERHETLRTVFPDSATGPHQVVRDTADARPTLSVAAVGEDELETVLGRFFTTGFDVTTDLPVRVTLIRLGADDHVLALVVHHISGDGWSMAPMVRDVMIAYAARTRGERPTWTALPVQYADYALWQRDLLGEESDPDSLAARQLDFWTNILAGVPEELDLPTDRPRPAEQSYRGRHVNFAVDASTHRALAALAQSRRATLFMAVHTALAVLLGRLSASPDVTIGTPVAGRGERELDDLIGMFVNTVALRTPVDPGSAFTDLLDHVRDADLAAFSHADVPFERLVEVLSPTRHAARHPLFQVMLTFQNLAQTTLELDGLTLRVLDTDIDVAKFDLHFTLVERFDADGDPDGITALLTYASDLFDEDTAAFIAARFSAILDAVTTDAGTRVGDIELLDADENAALTLWNSTDHTVPVATLPDLFDTQATRTPGATAVVFEGAALTYAEFDARVNRLARYLVSCGVGPESRVVLAMRRSLDLVVGMYAVVKAGGAYVPVDPDHPVDRIGYVLQSAAPVRVLTTTADQPALPSGVDVVTIDALDLSEFGSHPITDADRAHPLRADNTAYVIYTSGSTGKPKGVAVPHAGIVNQLVWMQSEYPLTERDVLLQKTATTFDVSVWGYFWPLQVGATMVLATPDGHRDPAYLARAIDEYGVTVTDFVPSMLDVFVASVPAGSCSSLRHVFVIGEALPPETATRFRTVSSAGLHNLYGPTEAAVSVTYWETSDADEVTVPIGVPEWNTQAYVLDSRLHPVPVGVPGELYLGGIQLARGYLGREDLTSDRFVANPFGDVGARMYRTGDLVRRRRDGVLEYIGRTDFQVKFRGQRIELGEIEAVLRSHPDVTGAAALVYSDAATGDHLVAYVVPASGRAVDAADLRRHAAGALPAYMLPSAVVLLDEFPLNTSGKLDRKALPAPEFVSNTTEYVAPRNDVEQKLADVFSDVLDAGRIGVHDSFFDLGGNSLSVTRVTARITEATGTRLSVRDVFDAPTVAALALRIHSITTEVRPALTAVTRPARIPLSLAQQRMWFLNQFDADSPAYNLPFAVRLSGAIDTAALAAAFDDVVERHESLRTVFPDGEGGPEQIVLPASDVSVTLQPVDVTETDLPGRMVAFASRGFDVTAETPVRATLFRTAPTEHVLAISLHHIAADGWSFGPLGRDVMVAYAARAQGHAPQWAPLEVQYADFSVWQREVLGSEDDAESVMTTQLGYWTRTLDGAPDELRLPFDRPRPAQPTFAGRSVGFSIDPETHRGIQRLAREHGATTFMVAHAAFALLLGRLSATDDVAIGTPIAGRGERALDDLVGMFVNTLVLRTAVRSGNSFAELLHTVRDTDLAAFAHADVPFERLVDVLAPARNPAHHPIYQVALSMNPGQADAYELPGLRIGVEDVDPGVAKIDLQLTLGENLDDTGGPSGIRAEFTYATDLFDESTVRDFAWRLQRILEAVISDPGTAVGDLDLLDDTERAALVPAAGRPGFAPVTVPDLLAGAVRSNPDGDALVAPTVLGASAGTTSTLTYRELDAESNRLARLLADMQVGPEVFVALALPRSVESVSSVWAVAKSGAAFVPVDASYPADRIAFMLEDCGAPIGVTTAALRDGLPEGTQWIVLDDDAVVEGLASYSSEPLDDSDRTGVLSVDHPAYVIYTSGSTGRPKGVAVT</sequence>
<dbReference type="Gene3D" id="3.40.50.980">
    <property type="match status" value="6"/>
</dbReference>